<proteinExistence type="predicted"/>
<name>A0A166ZX62_9GAMM</name>
<sequence>MEKVAAYEQWHVLDQIALSNLQRGSLEHKNPLDAIVSFEKALHAHT</sequence>
<accession>A0A166ZX62</accession>
<dbReference type="PATRIC" id="fig|1365253.3.peg.3896"/>
<gene>
    <name evidence="1" type="ORF">N482_15840</name>
</gene>
<dbReference type="RefSeq" id="WP_155730634.1">
    <property type="nucleotide sequence ID" value="NZ_AUXT01000187.1"/>
</dbReference>
<organism evidence="1 2">
    <name type="scientific">Pseudoalteromonas luteoviolacea NCIMB 1942</name>
    <dbReference type="NCBI Taxonomy" id="1365253"/>
    <lineage>
        <taxon>Bacteria</taxon>
        <taxon>Pseudomonadati</taxon>
        <taxon>Pseudomonadota</taxon>
        <taxon>Gammaproteobacteria</taxon>
        <taxon>Alteromonadales</taxon>
        <taxon>Pseudoalteromonadaceae</taxon>
        <taxon>Pseudoalteromonas</taxon>
    </lineage>
</organism>
<evidence type="ECO:0000313" key="1">
    <source>
        <dbReference type="EMBL" id="KZN44759.1"/>
    </source>
</evidence>
<comment type="caution">
    <text evidence="1">The sequence shown here is derived from an EMBL/GenBank/DDBJ whole genome shotgun (WGS) entry which is preliminary data.</text>
</comment>
<dbReference type="Proteomes" id="UP000076587">
    <property type="component" value="Unassembled WGS sequence"/>
</dbReference>
<reference evidence="1 2" key="1">
    <citation type="submission" date="2013-07" db="EMBL/GenBank/DDBJ databases">
        <title>Comparative Genomic and Metabolomic Analysis of Twelve Strains of Pseudoalteromonas luteoviolacea.</title>
        <authorList>
            <person name="Vynne N.G."/>
            <person name="Mansson M."/>
            <person name="Gram L."/>
        </authorList>
    </citation>
    <scope>NUCLEOTIDE SEQUENCE [LARGE SCALE GENOMIC DNA]</scope>
    <source>
        <strain evidence="1 2">NCIMB 1942</strain>
    </source>
</reference>
<dbReference type="AlphaFoldDB" id="A0A166ZX62"/>
<evidence type="ECO:0000313" key="2">
    <source>
        <dbReference type="Proteomes" id="UP000076587"/>
    </source>
</evidence>
<protein>
    <submittedName>
        <fullName evidence="1">Uncharacterized protein</fullName>
    </submittedName>
</protein>
<dbReference type="EMBL" id="AUXT01000187">
    <property type="protein sequence ID" value="KZN44759.1"/>
    <property type="molecule type" value="Genomic_DNA"/>
</dbReference>